<reference evidence="8 9" key="2">
    <citation type="submission" date="2017-06" db="EMBL/GenBank/DDBJ databases">
        <authorList>
            <consortium name="Pathogen Informatics"/>
        </authorList>
    </citation>
    <scope>NUCLEOTIDE SEQUENCE [LARGE SCALE GENOMIC DNA]</scope>
    <source>
        <strain evidence="8 9">NCTC13833</strain>
    </source>
</reference>
<evidence type="ECO:0000256" key="4">
    <source>
        <dbReference type="ARBA" id="ARBA00022729"/>
    </source>
</evidence>
<evidence type="ECO:0000256" key="3">
    <source>
        <dbReference type="ARBA" id="ARBA00022723"/>
    </source>
</evidence>
<evidence type="ECO:0000313" key="7">
    <source>
        <dbReference type="EMBL" id="GGA86668.1"/>
    </source>
</evidence>
<keyword evidence="2 5" id="KW-0500">Molybdenum</keyword>
<feature type="signal peptide" evidence="6">
    <location>
        <begin position="1"/>
        <end position="22"/>
    </location>
</feature>
<dbReference type="NCBIfam" id="TIGR01256">
    <property type="entry name" value="modA"/>
    <property type="match status" value="1"/>
</dbReference>
<dbReference type="EMBL" id="LT906464">
    <property type="protein sequence ID" value="SNW03932.1"/>
    <property type="molecule type" value="Genomic_DNA"/>
</dbReference>
<dbReference type="FunFam" id="3.40.190.10:FF:000035">
    <property type="entry name" value="Molybdate ABC transporter substrate-binding protein"/>
    <property type="match status" value="1"/>
</dbReference>
<proteinExistence type="inferred from homology"/>
<evidence type="ECO:0000313" key="9">
    <source>
        <dbReference type="Proteomes" id="UP000243706"/>
    </source>
</evidence>
<evidence type="ECO:0000313" key="10">
    <source>
        <dbReference type="Proteomes" id="UP000652995"/>
    </source>
</evidence>
<dbReference type="PROSITE" id="PS51257">
    <property type="entry name" value="PROKAR_LIPOPROTEIN"/>
    <property type="match status" value="1"/>
</dbReference>
<dbReference type="PIRSF" id="PIRSF004846">
    <property type="entry name" value="ModA"/>
    <property type="match status" value="1"/>
</dbReference>
<name>A0A240C8P5_9STAP</name>
<feature type="binding site" evidence="5">
    <location>
        <position position="148"/>
    </location>
    <ligand>
        <name>molybdate</name>
        <dbReference type="ChEBI" id="CHEBI:36264"/>
    </ligand>
</feature>
<protein>
    <submittedName>
        <fullName evidence="8">Molybdate ABC transporter periplasmic molybdate-binding protein</fullName>
    </submittedName>
    <submittedName>
        <fullName evidence="7">Molybdate ABC transporter substrate-binding protein</fullName>
    </submittedName>
</protein>
<dbReference type="InterPro" id="IPR050682">
    <property type="entry name" value="ModA/WtpA"/>
</dbReference>
<dbReference type="GO" id="GO:0030973">
    <property type="term" value="F:molybdate ion binding"/>
    <property type="evidence" value="ECO:0007669"/>
    <property type="project" value="TreeGrafter"/>
</dbReference>
<feature type="binding site" evidence="5">
    <location>
        <position position="72"/>
    </location>
    <ligand>
        <name>molybdate</name>
        <dbReference type="ChEBI" id="CHEBI:36264"/>
    </ligand>
</feature>
<keyword evidence="10" id="KW-1185">Reference proteome</keyword>
<dbReference type="AlphaFoldDB" id="A0A240C8P5"/>
<dbReference type="KEGG" id="smus:C7J88_05585"/>
<dbReference type="Proteomes" id="UP000243706">
    <property type="component" value="Chromosome 1"/>
</dbReference>
<dbReference type="EMBL" id="BMCB01000004">
    <property type="protein sequence ID" value="GGA86668.1"/>
    <property type="molecule type" value="Genomic_DNA"/>
</dbReference>
<gene>
    <name evidence="8" type="primary">modA</name>
    <name evidence="7" type="ORF">GCM10007183_08550</name>
    <name evidence="8" type="ORF">SAMEA4412661_01786</name>
</gene>
<evidence type="ECO:0000256" key="2">
    <source>
        <dbReference type="ARBA" id="ARBA00022505"/>
    </source>
</evidence>
<feature type="binding site" evidence="5">
    <location>
        <position position="193"/>
    </location>
    <ligand>
        <name>molybdate</name>
        <dbReference type="ChEBI" id="CHEBI:36264"/>
    </ligand>
</feature>
<reference evidence="7" key="1">
    <citation type="journal article" date="2014" name="Int. J. Syst. Evol. Microbiol.">
        <title>Complete genome of a new Firmicutes species belonging to the dominant human colonic microbiota ('Ruminococcus bicirculans') reveals two chromosomes and a selective capacity to utilize plant glucans.</title>
        <authorList>
            <consortium name="NISC Comparative Sequencing Program"/>
            <person name="Wegmann U."/>
            <person name="Louis P."/>
            <person name="Goesmann A."/>
            <person name="Henrissat B."/>
            <person name="Duncan S.H."/>
            <person name="Flint H.J."/>
        </authorList>
    </citation>
    <scope>NUCLEOTIDE SEQUENCE</scope>
    <source>
        <strain evidence="7">CCM 4175</strain>
    </source>
</reference>
<evidence type="ECO:0000256" key="6">
    <source>
        <dbReference type="SAM" id="SignalP"/>
    </source>
</evidence>
<keyword evidence="3 5" id="KW-0479">Metal-binding</keyword>
<dbReference type="PANTHER" id="PTHR30632">
    <property type="entry name" value="MOLYBDATE-BINDING PERIPLASMIC PROTEIN"/>
    <property type="match status" value="1"/>
</dbReference>
<dbReference type="Pfam" id="PF13531">
    <property type="entry name" value="SBP_bac_11"/>
    <property type="match status" value="1"/>
</dbReference>
<evidence type="ECO:0000256" key="5">
    <source>
        <dbReference type="PIRSR" id="PIRSR004846-1"/>
    </source>
</evidence>
<dbReference type="SUPFAM" id="SSF53850">
    <property type="entry name" value="Periplasmic binding protein-like II"/>
    <property type="match status" value="1"/>
</dbReference>
<reference evidence="10" key="3">
    <citation type="journal article" date="2019" name="Int. J. Syst. Evol. Microbiol.">
        <title>The Global Catalogue of Microorganisms (GCM) 10K type strain sequencing project: providing services to taxonomists for standard genome sequencing and annotation.</title>
        <authorList>
            <consortium name="The Broad Institute Genomics Platform"/>
            <consortium name="The Broad Institute Genome Sequencing Center for Infectious Disease"/>
            <person name="Wu L."/>
            <person name="Ma J."/>
        </authorList>
    </citation>
    <scope>NUCLEOTIDE SEQUENCE [LARGE SCALE GENOMIC DNA]</scope>
    <source>
        <strain evidence="10">CCM 4175</strain>
    </source>
</reference>
<organism evidence="8 9">
    <name type="scientific">Staphylococcus muscae</name>
    <dbReference type="NCBI Taxonomy" id="1294"/>
    <lineage>
        <taxon>Bacteria</taxon>
        <taxon>Bacillati</taxon>
        <taxon>Bacillota</taxon>
        <taxon>Bacilli</taxon>
        <taxon>Bacillales</taxon>
        <taxon>Staphylococcaceae</taxon>
        <taxon>Staphylococcus</taxon>
    </lineage>
</organism>
<dbReference type="GO" id="GO:0015689">
    <property type="term" value="P:molybdate ion transport"/>
    <property type="evidence" value="ECO:0007669"/>
    <property type="project" value="InterPro"/>
</dbReference>
<dbReference type="InterPro" id="IPR005950">
    <property type="entry name" value="ModA"/>
</dbReference>
<evidence type="ECO:0000256" key="1">
    <source>
        <dbReference type="ARBA" id="ARBA00009175"/>
    </source>
</evidence>
<dbReference type="Gene3D" id="3.40.190.10">
    <property type="entry name" value="Periplasmic binding protein-like II"/>
    <property type="match status" value="2"/>
</dbReference>
<feature type="chain" id="PRO_5039603469" evidence="6">
    <location>
        <begin position="23"/>
        <end position="255"/>
    </location>
</feature>
<feature type="binding site" evidence="5">
    <location>
        <position position="175"/>
    </location>
    <ligand>
        <name>molybdate</name>
        <dbReference type="ChEBI" id="CHEBI:36264"/>
    </ligand>
</feature>
<comment type="similarity">
    <text evidence="1">Belongs to the bacterial solute-binding protein ModA family.</text>
</comment>
<evidence type="ECO:0000313" key="8">
    <source>
        <dbReference type="EMBL" id="SNW03932.1"/>
    </source>
</evidence>
<dbReference type="Proteomes" id="UP000652995">
    <property type="component" value="Unassembled WGS sequence"/>
</dbReference>
<dbReference type="PANTHER" id="PTHR30632:SF0">
    <property type="entry name" value="SULFATE-BINDING PROTEIN"/>
    <property type="match status" value="1"/>
</dbReference>
<keyword evidence="4 6" id="KW-0732">Signal</keyword>
<feature type="binding site" evidence="5">
    <location>
        <position position="44"/>
    </location>
    <ligand>
        <name>molybdate</name>
        <dbReference type="ChEBI" id="CHEBI:36264"/>
    </ligand>
</feature>
<reference evidence="7" key="4">
    <citation type="submission" date="2024-05" db="EMBL/GenBank/DDBJ databases">
        <authorList>
            <person name="Sun Q."/>
            <person name="Sedlacek I."/>
        </authorList>
    </citation>
    <scope>NUCLEOTIDE SEQUENCE</scope>
    <source>
        <strain evidence="7">CCM 4175</strain>
    </source>
</reference>
<sequence length="255" mass="28672">MLKSKFLWGICMLLVFVLSACSASQSEDNNKNEKDQITVSAAASLTDVTKELETAFHKQHKDIDVAFNYGGSGALRQQIEKGAPSDILMSANTKDIDALKKQGKVIDTYDYATNKLVLIRQQGSKLKSVEDLQETDQLALGEVESVPAGKYAKQYLEDHKLWDTVVSKIVYAKDVHEVLNYVDKGNAQLGFVYQTDLYVGDKQQKGVEKVMNADLQQPITYRMGLVTDNKAAKEWMTFMQSDEAKQILKKYHFEV</sequence>
<dbReference type="OrthoDB" id="9785015at2"/>
<dbReference type="GO" id="GO:1901359">
    <property type="term" value="F:tungstate binding"/>
    <property type="evidence" value="ECO:0007669"/>
    <property type="project" value="UniProtKB-ARBA"/>
</dbReference>
<dbReference type="GO" id="GO:0046872">
    <property type="term" value="F:metal ion binding"/>
    <property type="evidence" value="ECO:0007669"/>
    <property type="project" value="UniProtKB-KW"/>
</dbReference>
<accession>A0A240C8P5</accession>